<dbReference type="PIRSF" id="PIRSF000006">
    <property type="entry name" value="Cbb3-Cox_fixP"/>
    <property type="match status" value="1"/>
</dbReference>
<dbReference type="RefSeq" id="WP_092782664.1">
    <property type="nucleotide sequence ID" value="NZ_FNAP01000002.1"/>
</dbReference>
<evidence type="ECO:0000256" key="3">
    <source>
        <dbReference type="ARBA" id="ARBA00006113"/>
    </source>
</evidence>
<dbReference type="GO" id="GO:0005506">
    <property type="term" value="F:iron ion binding"/>
    <property type="evidence" value="ECO:0007669"/>
    <property type="project" value="InterPro"/>
</dbReference>
<evidence type="ECO:0000256" key="12">
    <source>
        <dbReference type="ARBA" id="ARBA00022781"/>
    </source>
</evidence>
<feature type="binding site" description="covalent" evidence="21">
    <location>
        <position position="220"/>
    </location>
    <ligand>
        <name>heme c</name>
        <dbReference type="ChEBI" id="CHEBI:61717"/>
        <label>2</label>
    </ligand>
</feature>
<dbReference type="PANTHER" id="PTHR33751">
    <property type="entry name" value="CBB3-TYPE CYTOCHROME C OXIDASE SUBUNIT FIXP"/>
    <property type="match status" value="1"/>
</dbReference>
<evidence type="ECO:0000313" key="24">
    <source>
        <dbReference type="EMBL" id="SDD95904.1"/>
    </source>
</evidence>
<evidence type="ECO:0000256" key="10">
    <source>
        <dbReference type="ARBA" id="ARBA00022723"/>
    </source>
</evidence>
<dbReference type="UniPathway" id="UPA00705"/>
<feature type="transmembrane region" description="Helical" evidence="22">
    <location>
        <begin position="33"/>
        <end position="52"/>
    </location>
</feature>
<evidence type="ECO:0000256" key="2">
    <source>
        <dbReference type="ARBA" id="ARBA00004673"/>
    </source>
</evidence>
<dbReference type="PANTHER" id="PTHR33751:SF1">
    <property type="entry name" value="CBB3-TYPE CYTOCHROME C OXIDASE SUBUNIT FIXP"/>
    <property type="match status" value="1"/>
</dbReference>
<dbReference type="InterPro" id="IPR008168">
    <property type="entry name" value="Cyt_C_IC"/>
</dbReference>
<dbReference type="Proteomes" id="UP000199412">
    <property type="component" value="Unassembled WGS sequence"/>
</dbReference>
<dbReference type="GO" id="GO:0020037">
    <property type="term" value="F:heme binding"/>
    <property type="evidence" value="ECO:0007669"/>
    <property type="project" value="InterPro"/>
</dbReference>
<keyword evidence="9 22" id="KW-0812">Transmembrane</keyword>
<evidence type="ECO:0000256" key="14">
    <source>
        <dbReference type="ARBA" id="ARBA00022989"/>
    </source>
</evidence>
<dbReference type="Pfam" id="PF14715">
    <property type="entry name" value="FixP_N"/>
    <property type="match status" value="1"/>
</dbReference>
<evidence type="ECO:0000256" key="8">
    <source>
        <dbReference type="ARBA" id="ARBA00022660"/>
    </source>
</evidence>
<evidence type="ECO:0000256" key="1">
    <source>
        <dbReference type="ARBA" id="ARBA00004533"/>
    </source>
</evidence>
<evidence type="ECO:0000256" key="4">
    <source>
        <dbReference type="ARBA" id="ARBA00022448"/>
    </source>
</evidence>
<reference evidence="24 25" key="1">
    <citation type="submission" date="2016-10" db="EMBL/GenBank/DDBJ databases">
        <authorList>
            <person name="de Groot N.N."/>
        </authorList>
    </citation>
    <scope>NUCLEOTIDE SEQUENCE [LARGE SCALE GENOMIC DNA]</scope>
    <source>
        <strain evidence="24 25">ATCC 700224</strain>
    </source>
</reference>
<keyword evidence="25" id="KW-1185">Reference proteome</keyword>
<evidence type="ECO:0000256" key="6">
    <source>
        <dbReference type="ARBA" id="ARBA00022519"/>
    </source>
</evidence>
<dbReference type="GO" id="GO:0016491">
    <property type="term" value="F:oxidoreductase activity"/>
    <property type="evidence" value="ECO:0007669"/>
    <property type="project" value="UniProtKB-KW"/>
</dbReference>
<keyword evidence="8 19" id="KW-0679">Respiratory chain</keyword>
<keyword evidence="12 19" id="KW-0375">Hydrogen ion transport</keyword>
<feature type="binding site" description="covalent" evidence="21">
    <location>
        <position position="122"/>
    </location>
    <ligand>
        <name>heme c</name>
        <dbReference type="ChEBI" id="CHEBI:61717"/>
        <label>1</label>
    </ligand>
</feature>
<dbReference type="GO" id="GO:1902600">
    <property type="term" value="P:proton transmembrane transport"/>
    <property type="evidence" value="ECO:0007669"/>
    <property type="project" value="UniProtKB-KW"/>
</dbReference>
<evidence type="ECO:0000256" key="5">
    <source>
        <dbReference type="ARBA" id="ARBA00022475"/>
    </source>
</evidence>
<feature type="domain" description="Cytochrome c" evidence="23">
    <location>
        <begin position="204"/>
        <end position="290"/>
    </location>
</feature>
<evidence type="ECO:0000256" key="17">
    <source>
        <dbReference type="ARBA" id="ARBA00023065"/>
    </source>
</evidence>
<evidence type="ECO:0000256" key="9">
    <source>
        <dbReference type="ARBA" id="ARBA00022692"/>
    </source>
</evidence>
<proteinExistence type="inferred from homology"/>
<dbReference type="GO" id="GO:0005886">
    <property type="term" value="C:plasma membrane"/>
    <property type="evidence" value="ECO:0007669"/>
    <property type="project" value="UniProtKB-SubCell"/>
</dbReference>
<evidence type="ECO:0000256" key="11">
    <source>
        <dbReference type="ARBA" id="ARBA00022737"/>
    </source>
</evidence>
<evidence type="ECO:0000256" key="19">
    <source>
        <dbReference type="PIRNR" id="PIRNR000006"/>
    </source>
</evidence>
<comment type="cofactor">
    <cofactor evidence="19 21">
        <name>heme c</name>
        <dbReference type="ChEBI" id="CHEBI:61717"/>
    </cofactor>
    <text evidence="19 21">Binds 2 heme C groups per subunit.</text>
</comment>
<evidence type="ECO:0000313" key="25">
    <source>
        <dbReference type="Proteomes" id="UP000199412"/>
    </source>
</evidence>
<comment type="similarity">
    <text evidence="3 19">Belongs to the CcoP / FixP family.</text>
</comment>
<comment type="subunit">
    <text evidence="19">Component of the cbb3-type cytochrome c oxidase.</text>
</comment>
<dbReference type="PRINTS" id="PR00605">
    <property type="entry name" value="CYTCHROMECIC"/>
</dbReference>
<evidence type="ECO:0000256" key="20">
    <source>
        <dbReference type="PIRSR" id="PIRSR000006-1"/>
    </source>
</evidence>
<dbReference type="GO" id="GO:0009055">
    <property type="term" value="F:electron transfer activity"/>
    <property type="evidence" value="ECO:0007669"/>
    <property type="project" value="InterPro"/>
</dbReference>
<keyword evidence="13 19" id="KW-0249">Electron transport</keyword>
<evidence type="ECO:0000256" key="22">
    <source>
        <dbReference type="SAM" id="Phobius"/>
    </source>
</evidence>
<comment type="pathway">
    <text evidence="2 19">Energy metabolism; oxidative phosphorylation.</text>
</comment>
<dbReference type="InterPro" id="IPR009056">
    <property type="entry name" value="Cyt_c-like_dom"/>
</dbReference>
<comment type="subcellular location">
    <subcellularLocation>
        <location evidence="1 19">Cell inner membrane</location>
    </subcellularLocation>
</comment>
<feature type="binding site" description="axial binding residue" evidence="20">
    <location>
        <position position="267"/>
    </location>
    <ligand>
        <name>heme c</name>
        <dbReference type="ChEBI" id="CHEBI:61717"/>
        <label>1</label>
    </ligand>
    <ligandPart>
        <name>Fe</name>
        <dbReference type="ChEBI" id="CHEBI:18248"/>
    </ligandPart>
</feature>
<evidence type="ECO:0000259" key="23">
    <source>
        <dbReference type="PROSITE" id="PS51007"/>
    </source>
</evidence>
<dbReference type="SUPFAM" id="SSF46626">
    <property type="entry name" value="Cytochrome c"/>
    <property type="match status" value="2"/>
</dbReference>
<evidence type="ECO:0000256" key="13">
    <source>
        <dbReference type="ARBA" id="ARBA00022982"/>
    </source>
</evidence>
<dbReference type="OrthoDB" id="9811281at2"/>
<dbReference type="InterPro" id="IPR050597">
    <property type="entry name" value="Cytochrome_c_Oxidase_Subunit"/>
</dbReference>
<dbReference type="GO" id="GO:0006119">
    <property type="term" value="P:oxidative phosphorylation"/>
    <property type="evidence" value="ECO:0007669"/>
    <property type="project" value="UniProtKB-UniPathway"/>
</dbReference>
<protein>
    <recommendedName>
        <fullName evidence="19">Cbb3-type cytochrome c oxidase subunit</fullName>
    </recommendedName>
</protein>
<dbReference type="STRING" id="69960.SAMN05421720_102193"/>
<keyword evidence="4 19" id="KW-0813">Transport</keyword>
<keyword evidence="17 19" id="KW-0406">Ion transport</keyword>
<feature type="binding site" description="axial binding residue" evidence="20">
    <location>
        <position position="174"/>
    </location>
    <ligand>
        <name>heme c</name>
        <dbReference type="ChEBI" id="CHEBI:61717"/>
        <label>2</label>
    </ligand>
    <ligandPart>
        <name>Fe</name>
        <dbReference type="ChEBI" id="CHEBI:18248"/>
    </ligandPart>
</feature>
<evidence type="ECO:0000256" key="7">
    <source>
        <dbReference type="ARBA" id="ARBA00022617"/>
    </source>
</evidence>
<feature type="binding site" description="covalent" evidence="21">
    <location>
        <position position="217"/>
    </location>
    <ligand>
        <name>heme c</name>
        <dbReference type="ChEBI" id="CHEBI:61717"/>
        <label>2</label>
    </ligand>
</feature>
<dbReference type="Pfam" id="PF13442">
    <property type="entry name" value="Cytochrome_CBB3"/>
    <property type="match status" value="2"/>
</dbReference>
<sequence>MADHPERDEITGRYTTGHEWDGIKELNTPLPKWWVWVFYVCIAWSVVYSVVYPSWPAMAGFFGGVAGWNARSDLAADLDAAREARSEWLTQIAAKDVSEVLEDDTLRRYAMRGGEVLFKENCAPCHQTGGAGARGYPTLADDEWLWGGTPDAILTTIRYGIRDQDNDETRFSEMTAFGEWELLTPEQIEAVASFVFALSNGEAPEEGEGYDIFVQQCSACHSAVPGTADGEGNQMLGGPPLNNRIFLYGGTQEDIASQVFKPTHGVMPPWENRLSDEEIKQLAVYVHSLGGGE</sequence>
<keyword evidence="16 19" id="KW-0408">Iron</keyword>
<evidence type="ECO:0000256" key="18">
    <source>
        <dbReference type="ARBA" id="ARBA00023136"/>
    </source>
</evidence>
<dbReference type="NCBIfam" id="TIGR00782">
    <property type="entry name" value="ccoP"/>
    <property type="match status" value="1"/>
</dbReference>
<feature type="binding site" description="axial binding residue" evidence="20">
    <location>
        <position position="221"/>
    </location>
    <ligand>
        <name>heme c</name>
        <dbReference type="ChEBI" id="CHEBI:61717"/>
        <label>2</label>
    </ligand>
    <ligandPart>
        <name>Fe</name>
        <dbReference type="ChEBI" id="CHEBI:18248"/>
    </ligandPart>
</feature>
<keyword evidence="11" id="KW-0677">Repeat</keyword>
<keyword evidence="7 19" id="KW-0349">Heme</keyword>
<keyword evidence="18 19" id="KW-0472">Membrane</keyword>
<dbReference type="AlphaFoldDB" id="A0A1G6YZH5"/>
<keyword evidence="10 19" id="KW-0479">Metal-binding</keyword>
<organism evidence="24 25">
    <name type="scientific">Rhodospira trueperi</name>
    <dbReference type="NCBI Taxonomy" id="69960"/>
    <lineage>
        <taxon>Bacteria</taxon>
        <taxon>Pseudomonadati</taxon>
        <taxon>Pseudomonadota</taxon>
        <taxon>Alphaproteobacteria</taxon>
        <taxon>Rhodospirillales</taxon>
        <taxon>Rhodospirillaceae</taxon>
        <taxon>Rhodospira</taxon>
    </lineage>
</organism>
<gene>
    <name evidence="24" type="ORF">SAMN05421720_102193</name>
</gene>
<dbReference type="Gene3D" id="1.10.760.10">
    <property type="entry name" value="Cytochrome c-like domain"/>
    <property type="match status" value="2"/>
</dbReference>
<comment type="function">
    <text evidence="19">C-type cytochrome. Part of the cbb3-type cytochrome c oxidase complex.</text>
</comment>
<dbReference type="InterPro" id="IPR038414">
    <property type="entry name" value="CcoP_N_sf"/>
</dbReference>
<dbReference type="InterPro" id="IPR036909">
    <property type="entry name" value="Cyt_c-like_dom_sf"/>
</dbReference>
<dbReference type="EMBL" id="FNAP01000002">
    <property type="protein sequence ID" value="SDD95904.1"/>
    <property type="molecule type" value="Genomic_DNA"/>
</dbReference>
<feature type="binding site" description="axial binding residue" evidence="20">
    <location>
        <position position="126"/>
    </location>
    <ligand>
        <name>heme c</name>
        <dbReference type="ChEBI" id="CHEBI:61717"/>
        <label>1</label>
    </ligand>
    <ligandPart>
        <name>Fe</name>
        <dbReference type="ChEBI" id="CHEBI:18248"/>
    </ligandPart>
</feature>
<evidence type="ECO:0000256" key="15">
    <source>
        <dbReference type="ARBA" id="ARBA00023002"/>
    </source>
</evidence>
<name>A0A1G6YZH5_9PROT</name>
<evidence type="ECO:0000256" key="16">
    <source>
        <dbReference type="ARBA" id="ARBA00023004"/>
    </source>
</evidence>
<keyword evidence="15 19" id="KW-0560">Oxidoreductase</keyword>
<dbReference type="InterPro" id="IPR032858">
    <property type="entry name" value="CcoP_N"/>
</dbReference>
<keyword evidence="14 22" id="KW-1133">Transmembrane helix</keyword>
<keyword evidence="6 19" id="KW-0997">Cell inner membrane</keyword>
<dbReference type="PROSITE" id="PS51007">
    <property type="entry name" value="CYTC"/>
    <property type="match status" value="2"/>
</dbReference>
<accession>A0A1G6YZH5</accession>
<feature type="binding site" description="covalent" evidence="21">
    <location>
        <position position="125"/>
    </location>
    <ligand>
        <name>heme c</name>
        <dbReference type="ChEBI" id="CHEBI:61717"/>
        <label>1</label>
    </ligand>
</feature>
<dbReference type="Gene3D" id="6.10.280.130">
    <property type="match status" value="1"/>
</dbReference>
<evidence type="ECO:0000256" key="21">
    <source>
        <dbReference type="PIRSR" id="PIRSR000006-2"/>
    </source>
</evidence>
<keyword evidence="5 19" id="KW-1003">Cell membrane</keyword>
<dbReference type="InterPro" id="IPR004678">
    <property type="entry name" value="Cyt_c_oxidase_cbb3_su3"/>
</dbReference>
<feature type="domain" description="Cytochrome c" evidence="23">
    <location>
        <begin position="109"/>
        <end position="199"/>
    </location>
</feature>